<keyword evidence="2" id="KW-0732">Signal</keyword>
<evidence type="ECO:0000259" key="3">
    <source>
        <dbReference type="PROSITE" id="PS51212"/>
    </source>
</evidence>
<accession>A0A371CRN6</accession>
<name>A0A371CRN6_9APHY</name>
<dbReference type="InterPro" id="IPR018535">
    <property type="entry name" value="DUF1996"/>
</dbReference>
<evidence type="ECO:0000313" key="5">
    <source>
        <dbReference type="Proteomes" id="UP000256964"/>
    </source>
</evidence>
<feature type="chain" id="PRO_5017052104" evidence="2">
    <location>
        <begin position="19"/>
        <end position="654"/>
    </location>
</feature>
<feature type="compositionally biased region" description="Low complexity" evidence="1">
    <location>
        <begin position="624"/>
        <end position="643"/>
    </location>
</feature>
<feature type="region of interest" description="Disordered" evidence="1">
    <location>
        <begin position="568"/>
        <end position="612"/>
    </location>
</feature>
<dbReference type="Proteomes" id="UP000256964">
    <property type="component" value="Unassembled WGS sequence"/>
</dbReference>
<dbReference type="OrthoDB" id="74764at2759"/>
<feature type="signal peptide" evidence="2">
    <location>
        <begin position="1"/>
        <end position="18"/>
    </location>
</feature>
<feature type="domain" description="WSC" evidence="3">
    <location>
        <begin position="359"/>
        <end position="454"/>
    </location>
</feature>
<dbReference type="InterPro" id="IPR002889">
    <property type="entry name" value="WSC_carb-bd"/>
</dbReference>
<evidence type="ECO:0000313" key="4">
    <source>
        <dbReference type="EMBL" id="RDX42909.1"/>
    </source>
</evidence>
<dbReference type="Pfam" id="PF01822">
    <property type="entry name" value="WSC"/>
    <property type="match status" value="2"/>
</dbReference>
<dbReference type="AlphaFoldDB" id="A0A371CRN6"/>
<dbReference type="SMART" id="SM00321">
    <property type="entry name" value="WSC"/>
    <property type="match status" value="2"/>
</dbReference>
<dbReference type="Pfam" id="PF09362">
    <property type="entry name" value="DUF1996"/>
    <property type="match status" value="1"/>
</dbReference>
<feature type="domain" description="WSC" evidence="3">
    <location>
        <begin position="467"/>
        <end position="560"/>
    </location>
</feature>
<organism evidence="4 5">
    <name type="scientific">Lentinus brumalis</name>
    <dbReference type="NCBI Taxonomy" id="2498619"/>
    <lineage>
        <taxon>Eukaryota</taxon>
        <taxon>Fungi</taxon>
        <taxon>Dikarya</taxon>
        <taxon>Basidiomycota</taxon>
        <taxon>Agaricomycotina</taxon>
        <taxon>Agaricomycetes</taxon>
        <taxon>Polyporales</taxon>
        <taxon>Polyporaceae</taxon>
        <taxon>Lentinus</taxon>
    </lineage>
</organism>
<dbReference type="PANTHER" id="PTHR43662:SF3">
    <property type="entry name" value="DOMAIN PROTEIN, PUTATIVE (AFU_ORTHOLOGUE AFUA_6G11970)-RELATED"/>
    <property type="match status" value="1"/>
</dbReference>
<gene>
    <name evidence="4" type="ORF">OH76DRAFT_1458580</name>
</gene>
<evidence type="ECO:0000256" key="2">
    <source>
        <dbReference type="SAM" id="SignalP"/>
    </source>
</evidence>
<protein>
    <submittedName>
        <fullName evidence="4">WSC-domain-containing protein</fullName>
    </submittedName>
</protein>
<keyword evidence="5" id="KW-1185">Reference proteome</keyword>
<dbReference type="EMBL" id="KZ857474">
    <property type="protein sequence ID" value="RDX42909.1"/>
    <property type="molecule type" value="Genomic_DNA"/>
</dbReference>
<reference evidence="4 5" key="1">
    <citation type="journal article" date="2018" name="Biotechnol. Biofuels">
        <title>Integrative visual omics of the white-rot fungus Polyporus brumalis exposes the biotechnological potential of its oxidative enzymes for delignifying raw plant biomass.</title>
        <authorList>
            <person name="Miyauchi S."/>
            <person name="Rancon A."/>
            <person name="Drula E."/>
            <person name="Hage H."/>
            <person name="Chaduli D."/>
            <person name="Favel A."/>
            <person name="Grisel S."/>
            <person name="Henrissat B."/>
            <person name="Herpoel-Gimbert I."/>
            <person name="Ruiz-Duenas F.J."/>
            <person name="Chevret D."/>
            <person name="Hainaut M."/>
            <person name="Lin J."/>
            <person name="Wang M."/>
            <person name="Pangilinan J."/>
            <person name="Lipzen A."/>
            <person name="Lesage-Meessen L."/>
            <person name="Navarro D."/>
            <person name="Riley R."/>
            <person name="Grigoriev I.V."/>
            <person name="Zhou S."/>
            <person name="Raouche S."/>
            <person name="Rosso M.N."/>
        </authorList>
    </citation>
    <scope>NUCLEOTIDE SEQUENCE [LARGE SCALE GENOMIC DNA]</scope>
    <source>
        <strain evidence="4 5">BRFM 1820</strain>
    </source>
</reference>
<evidence type="ECO:0000256" key="1">
    <source>
        <dbReference type="SAM" id="MobiDB-lite"/>
    </source>
</evidence>
<dbReference type="STRING" id="139420.A0A371CRN6"/>
<sequence length="654" mass="69026">MLSTKLVSLVLLAAAVNAEYWIFGGLKPIVTTRLDPVISPNEVSGHVHSVVGASRFKSVYDPDDLLLSNCTTVPVQPDKSNYWAPQLYHQDQQTGQFTPIPTSFNIYYLVRPGPGNVAVKAFPPGLRMVAGNTNRRTYNASSFADQAIDFVCMDFTTDHAGDPDWDERPSFFDHNCPDGMRAQVFFPSCWDGVNLDAPDHQSHMAYPIQNFNDGDCPDTHPVHLVSLFYEMITSVDMFDYWGPGTWVLANGDTTGFGHHGDFTNGWDVDLLQDAIDNCPDANGNVMDCPALAAAFDQQSADACVLETQIVNEEVGLHGPLDELAGCNPLWNGTTGPRPSCAANLTIPALVPVQTSLPTNWTEIGCVAEGPNGRALTGASTTSPTMTRATCVSFCQEKGFGLAGVEYSDECYCDNEMRNAATNTTVMWNECTNHCAGNVNEICGGPNRLTLMFTSNPPSLPTQSLPAGWTALGCLSDNSTRALTGYGFSSNQMTVDSCLSTCASQGLPLAGIEYGSECYCGASFENGLGTPIDEATCSMGCSGDSSSTCGGSWALTAFRSNNTSGVAPSSTSAPSISVFSSAPSSPPTSSSSDSELSAAISSSSDAPPTTFSGATSSSLFSASFAGTSATDSSSSAASVSSAAGPARRYYSPRRL</sequence>
<feature type="region of interest" description="Disordered" evidence="1">
    <location>
        <begin position="624"/>
        <end position="654"/>
    </location>
</feature>
<dbReference type="PROSITE" id="PS51212">
    <property type="entry name" value="WSC"/>
    <property type="match status" value="2"/>
</dbReference>
<proteinExistence type="predicted"/>
<dbReference type="PANTHER" id="PTHR43662">
    <property type="match status" value="1"/>
</dbReference>